<dbReference type="Proteomes" id="UP000007809">
    <property type="component" value="Chromosome"/>
</dbReference>
<evidence type="ECO:0000313" key="3">
    <source>
        <dbReference type="Proteomes" id="UP000007809"/>
    </source>
</evidence>
<dbReference type="STRING" id="675635.Psed_6391"/>
<proteinExistence type="predicted"/>
<dbReference type="HOGENOM" id="CLU_3029112_0_0_11"/>
<feature type="region of interest" description="Disordered" evidence="1">
    <location>
        <begin position="29"/>
        <end position="55"/>
    </location>
</feature>
<gene>
    <name evidence="2" type="ordered locus">Psed_6391</name>
</gene>
<reference evidence="2 3" key="1">
    <citation type="journal article" date="2011" name="J. Bacteriol.">
        <title>Genome sequence of the 1,4-dioxane-degrading Pseudonocardia dioxanivorans strain CB1190.</title>
        <authorList>
            <person name="Sales C.M."/>
            <person name="Mahendra S."/>
            <person name="Grostern A."/>
            <person name="Parales R.E."/>
            <person name="Goodwin L.A."/>
            <person name="Woyke T."/>
            <person name="Nolan M."/>
            <person name="Lapidus A."/>
            <person name="Chertkov O."/>
            <person name="Ovchinnikova G."/>
            <person name="Sczyrba A."/>
            <person name="Alvarez-Cohen L."/>
        </authorList>
    </citation>
    <scope>NUCLEOTIDE SEQUENCE [LARGE SCALE GENOMIC DNA]</scope>
    <source>
        <strain evidence="3">ATCC 55486 / DSM 44775 / JCM 13855 / CB1190</strain>
    </source>
</reference>
<sequence>MGVRLQCLFGRYEQAGAWRIDIDAAVARSPHTASTKRASGSPSPTLPSARDEARA</sequence>
<dbReference type="AlphaFoldDB" id="F4CS43"/>
<feature type="compositionally biased region" description="Polar residues" evidence="1">
    <location>
        <begin position="31"/>
        <end position="43"/>
    </location>
</feature>
<protein>
    <submittedName>
        <fullName evidence="2">Uncharacterized protein</fullName>
    </submittedName>
</protein>
<organism evidence="2 3">
    <name type="scientific">Pseudonocardia dioxanivorans (strain ATCC 55486 / DSM 44775 / JCM 13855 / CB1190)</name>
    <dbReference type="NCBI Taxonomy" id="675635"/>
    <lineage>
        <taxon>Bacteria</taxon>
        <taxon>Bacillati</taxon>
        <taxon>Actinomycetota</taxon>
        <taxon>Actinomycetes</taxon>
        <taxon>Pseudonocardiales</taxon>
        <taxon>Pseudonocardiaceae</taxon>
        <taxon>Pseudonocardia</taxon>
    </lineage>
</organism>
<accession>F4CS43</accession>
<evidence type="ECO:0000256" key="1">
    <source>
        <dbReference type="SAM" id="MobiDB-lite"/>
    </source>
</evidence>
<dbReference type="EMBL" id="CP002593">
    <property type="protein sequence ID" value="AEA28487.1"/>
    <property type="molecule type" value="Genomic_DNA"/>
</dbReference>
<dbReference type="KEGG" id="pdx:Psed_6391"/>
<name>F4CS43_PSEUX</name>
<evidence type="ECO:0000313" key="2">
    <source>
        <dbReference type="EMBL" id="AEA28487.1"/>
    </source>
</evidence>
<keyword evidence="3" id="KW-1185">Reference proteome</keyword>